<name>K4FB85_9CAUD</name>
<protein>
    <submittedName>
        <fullName evidence="1">Uncharacterized protein</fullName>
    </submittedName>
</protein>
<dbReference type="RefSeq" id="YP_006987559.1">
    <property type="nucleotide sequence ID" value="NC_019401.1"/>
</dbReference>
<keyword evidence="2" id="KW-1185">Reference proteome</keyword>
<evidence type="ECO:0000313" key="1">
    <source>
        <dbReference type="EMBL" id="AFC21904.1"/>
    </source>
</evidence>
<proteinExistence type="predicted"/>
<dbReference type="GeneID" id="13994194"/>
<reference evidence="1 2" key="1">
    <citation type="journal article" date="2014" name="Virology">
        <title>Supersize me: Cronobacter sakazakii phage GAP32.</title>
        <authorList>
            <person name="Abbasifar R."/>
            <person name="Griffiths M.W."/>
            <person name="Sabour P.M."/>
            <person name="Ackermann H.-W."/>
            <person name="Vandersteegen K."/>
            <person name="Lavigne R."/>
            <person name="Noben J.-P."/>
            <person name="Villa A.A."/>
            <person name="Abbasifar A."/>
            <person name="Nash J.H.E."/>
            <person name="Kropinski A.M."/>
        </authorList>
    </citation>
    <scope>NUCLEOTIDE SEQUENCE [LARGE SCALE GENOMIC DNA]</scope>
    <source>
        <strain evidence="1">GAP-32</strain>
    </source>
</reference>
<dbReference type="Proteomes" id="UP000000457">
    <property type="component" value="Segment"/>
</dbReference>
<sequence length="136" mass="16108">MFKEIIEQIDYNLGKKSLVVEKKIIKYELSEVKTNNKESDFLFRVRILMDFSPSDPEQLIYYNFYITPNDGINVIVHGGACSFICRQYVENIDDFESTVLQFSTIINMYDLDKTYYSVLLKIRDDFLEKRTKSKNI</sequence>
<organism evidence="1 2">
    <name type="scientific">Cronobacter phage vB_CsaM_GAP32</name>
    <dbReference type="NCBI Taxonomy" id="1141136"/>
    <lineage>
        <taxon>Viruses</taxon>
        <taxon>Duplodnaviria</taxon>
        <taxon>Heunggongvirae</taxon>
        <taxon>Uroviricota</taxon>
        <taxon>Caudoviricetes</taxon>
        <taxon>Mimasvirus</taxon>
        <taxon>Mimasvirus GAP32</taxon>
    </lineage>
</organism>
<accession>K4FB85</accession>
<dbReference type="EMBL" id="JN882285">
    <property type="protein sequence ID" value="AFC21904.1"/>
    <property type="molecule type" value="Genomic_DNA"/>
</dbReference>
<evidence type="ECO:0000313" key="2">
    <source>
        <dbReference type="Proteomes" id="UP000000457"/>
    </source>
</evidence>
<gene>
    <name evidence="1" type="ORF">GAP32_449</name>
</gene>
<dbReference type="KEGG" id="vg:13994194"/>